<accession>A0A7L5DKT0</accession>
<sequence length="77" mass="8350">MKMSARINALLIEHEPGLAMHLTDGPGEGYRVGIASKGPKSPELYQTTIVDVAIKGGIKQHRNCLLPAGPCRSVIWR</sequence>
<dbReference type="KEGG" id="srho:HH216_09840"/>
<dbReference type="EMBL" id="CP051677">
    <property type="protein sequence ID" value="QJD78695.1"/>
    <property type="molecule type" value="Genomic_DNA"/>
</dbReference>
<protein>
    <submittedName>
        <fullName evidence="1">Uncharacterized protein</fullName>
    </submittedName>
</protein>
<dbReference type="RefSeq" id="WP_169550663.1">
    <property type="nucleotide sequence ID" value="NZ_CP051677.1"/>
</dbReference>
<gene>
    <name evidence="1" type="ORF">HH216_09840</name>
</gene>
<reference evidence="1 2" key="1">
    <citation type="submission" date="2020-04" db="EMBL/GenBank/DDBJ databases">
        <title>Genome sequencing of novel species.</title>
        <authorList>
            <person name="Heo J."/>
            <person name="Kim S.-J."/>
            <person name="Kim J.-S."/>
            <person name="Hong S.-B."/>
            <person name="Kwon S.-W."/>
        </authorList>
    </citation>
    <scope>NUCLEOTIDE SEQUENCE [LARGE SCALE GENOMIC DNA]</scope>
    <source>
        <strain evidence="1 2">CJU-R4</strain>
    </source>
</reference>
<organism evidence="1 2">
    <name type="scientific">Spirosoma rhododendri</name>
    <dbReference type="NCBI Taxonomy" id="2728024"/>
    <lineage>
        <taxon>Bacteria</taxon>
        <taxon>Pseudomonadati</taxon>
        <taxon>Bacteroidota</taxon>
        <taxon>Cytophagia</taxon>
        <taxon>Cytophagales</taxon>
        <taxon>Cytophagaceae</taxon>
        <taxon>Spirosoma</taxon>
    </lineage>
</organism>
<name>A0A7L5DKT0_9BACT</name>
<dbReference type="Proteomes" id="UP000501128">
    <property type="component" value="Chromosome"/>
</dbReference>
<evidence type="ECO:0000313" key="1">
    <source>
        <dbReference type="EMBL" id="QJD78695.1"/>
    </source>
</evidence>
<dbReference type="AlphaFoldDB" id="A0A7L5DKT0"/>
<evidence type="ECO:0000313" key="2">
    <source>
        <dbReference type="Proteomes" id="UP000501128"/>
    </source>
</evidence>
<keyword evidence="2" id="KW-1185">Reference proteome</keyword>
<proteinExistence type="predicted"/>